<accession>A0A7X0JRQ2</accession>
<evidence type="ECO:0000259" key="6">
    <source>
        <dbReference type="PROSITE" id="PS51352"/>
    </source>
</evidence>
<dbReference type="GO" id="GO:0008379">
    <property type="term" value="F:thioredoxin peroxidase activity"/>
    <property type="evidence" value="ECO:0007669"/>
    <property type="project" value="InterPro"/>
</dbReference>
<comment type="caution">
    <text evidence="7">The sequence shown here is derived from an EMBL/GenBank/DDBJ whole genome shotgun (WGS) entry which is preliminary data.</text>
</comment>
<dbReference type="PANTHER" id="PTHR10430:SF16">
    <property type="entry name" value="PEROXIREDOXIN-5, MITOCHONDRIAL"/>
    <property type="match status" value="1"/>
</dbReference>
<dbReference type="InParanoid" id="A0A7X0JRQ2"/>
<dbReference type="Pfam" id="PF08534">
    <property type="entry name" value="Redoxin"/>
    <property type="match status" value="1"/>
</dbReference>
<dbReference type="GO" id="GO:0005737">
    <property type="term" value="C:cytoplasm"/>
    <property type="evidence" value="ECO:0007669"/>
    <property type="project" value="TreeGrafter"/>
</dbReference>
<dbReference type="PRINTS" id="PR00160">
    <property type="entry name" value="GLUTAREDOXIN"/>
</dbReference>
<dbReference type="InterPro" id="IPR037944">
    <property type="entry name" value="PRX5-like"/>
</dbReference>
<keyword evidence="3" id="KW-1015">Disulfide bond</keyword>
<reference evidence="7 8" key="1">
    <citation type="submission" date="2020-08" db="EMBL/GenBank/DDBJ databases">
        <title>Genomic Encyclopedia of Type Strains, Phase IV (KMG-IV): sequencing the most valuable type-strain genomes for metagenomic binning, comparative biology and taxonomic classification.</title>
        <authorList>
            <person name="Goeker M."/>
        </authorList>
    </citation>
    <scope>NUCLEOTIDE SEQUENCE [LARGE SCALE GENOMIC DNA]</scope>
    <source>
        <strain evidence="7 8">DSM 22368</strain>
    </source>
</reference>
<dbReference type="InterPro" id="IPR036249">
    <property type="entry name" value="Thioredoxin-like_sf"/>
</dbReference>
<evidence type="ECO:0000313" key="7">
    <source>
        <dbReference type="EMBL" id="MBB6520559.1"/>
    </source>
</evidence>
<dbReference type="GO" id="GO:0034599">
    <property type="term" value="P:cellular response to oxidative stress"/>
    <property type="evidence" value="ECO:0007669"/>
    <property type="project" value="InterPro"/>
</dbReference>
<keyword evidence="2" id="KW-0560">Oxidoreductase</keyword>
<dbReference type="NCBIfam" id="TIGR02190">
    <property type="entry name" value="GlrX-dom"/>
    <property type="match status" value="1"/>
</dbReference>
<organism evidence="7 8">
    <name type="scientific">Pseudoteredinibacter isoporae</name>
    <dbReference type="NCBI Taxonomy" id="570281"/>
    <lineage>
        <taxon>Bacteria</taxon>
        <taxon>Pseudomonadati</taxon>
        <taxon>Pseudomonadota</taxon>
        <taxon>Gammaproteobacteria</taxon>
        <taxon>Cellvibrionales</taxon>
        <taxon>Cellvibrionaceae</taxon>
        <taxon>Pseudoteredinibacter</taxon>
    </lineage>
</organism>
<evidence type="ECO:0000313" key="8">
    <source>
        <dbReference type="Proteomes" id="UP000528457"/>
    </source>
</evidence>
<dbReference type="PROSITE" id="PS51352">
    <property type="entry name" value="THIOREDOXIN_2"/>
    <property type="match status" value="1"/>
</dbReference>
<evidence type="ECO:0000256" key="2">
    <source>
        <dbReference type="ARBA" id="ARBA00023002"/>
    </source>
</evidence>
<dbReference type="Pfam" id="PF00462">
    <property type="entry name" value="Glutaredoxin"/>
    <property type="match status" value="1"/>
</dbReference>
<sequence length="248" mass="27319">MSEVQLNNHEGQRVPSVTFPVREGDAWAQINSDELFAGKTVIVFSLPGAFTPTCSSTHLPRYNELAPVFKKLGVDDIVCLSVNDTFVMNAWKEGQEAENVTVIPDGNGDFTRGMGMLVEKKDLGFGDRSWRYSMLVKDGVVEKQFIEPQEPGDPFKVSDADTMLKYLSPEYQLPESSTIFSKPGCPHCIAAKALLTERGYNYEEIVLGKDASTVAVRAITGRDTVPQVFIGGEHIGGNDDLVKYFSNN</sequence>
<dbReference type="AlphaFoldDB" id="A0A7X0JRQ2"/>
<protein>
    <submittedName>
        <fullName evidence="7">Glutaredoxin-like protein</fullName>
    </submittedName>
</protein>
<keyword evidence="4" id="KW-0676">Redox-active center</keyword>
<dbReference type="PROSITE" id="PS00195">
    <property type="entry name" value="GLUTAREDOXIN_1"/>
    <property type="match status" value="1"/>
</dbReference>
<dbReference type="InterPro" id="IPR002109">
    <property type="entry name" value="Glutaredoxin"/>
</dbReference>
<evidence type="ECO:0000256" key="1">
    <source>
        <dbReference type="ARBA" id="ARBA00022559"/>
    </source>
</evidence>
<dbReference type="InterPro" id="IPR011767">
    <property type="entry name" value="GLR_AS"/>
</dbReference>
<dbReference type="InterPro" id="IPR013766">
    <property type="entry name" value="Thioredoxin_domain"/>
</dbReference>
<dbReference type="GO" id="GO:0042744">
    <property type="term" value="P:hydrogen peroxide catabolic process"/>
    <property type="evidence" value="ECO:0007669"/>
    <property type="project" value="TreeGrafter"/>
</dbReference>
<dbReference type="InterPro" id="IPR013740">
    <property type="entry name" value="Redoxin"/>
</dbReference>
<dbReference type="InterPro" id="IPR011906">
    <property type="entry name" value="Glutaredoxin_dom"/>
</dbReference>
<dbReference type="SUPFAM" id="SSF52833">
    <property type="entry name" value="Thioredoxin-like"/>
    <property type="match status" value="1"/>
</dbReference>
<dbReference type="PROSITE" id="PS51354">
    <property type="entry name" value="GLUTAREDOXIN_2"/>
    <property type="match status" value="1"/>
</dbReference>
<dbReference type="Proteomes" id="UP000528457">
    <property type="component" value="Unassembled WGS sequence"/>
</dbReference>
<name>A0A7X0JRQ2_9GAMM</name>
<dbReference type="EMBL" id="JACHHT010000001">
    <property type="protein sequence ID" value="MBB6520559.1"/>
    <property type="molecule type" value="Genomic_DNA"/>
</dbReference>
<dbReference type="InterPro" id="IPR014025">
    <property type="entry name" value="Glutaredoxin_subgr"/>
</dbReference>
<evidence type="ECO:0000256" key="4">
    <source>
        <dbReference type="ARBA" id="ARBA00023284"/>
    </source>
</evidence>
<dbReference type="RefSeq" id="WP_184679349.1">
    <property type="nucleotide sequence ID" value="NZ_JAAONY010000001.1"/>
</dbReference>
<dbReference type="FunFam" id="3.40.30.10:FF:000160">
    <property type="entry name" value="Peroxiredoxin family protein/glutaredoxin"/>
    <property type="match status" value="1"/>
</dbReference>
<evidence type="ECO:0000256" key="3">
    <source>
        <dbReference type="ARBA" id="ARBA00023157"/>
    </source>
</evidence>
<gene>
    <name evidence="7" type="ORF">HNR48_000837</name>
</gene>
<keyword evidence="1" id="KW-0575">Peroxidase</keyword>
<feature type="domain" description="Thioredoxin" evidence="6">
    <location>
        <begin position="8"/>
        <end position="172"/>
    </location>
</feature>
<proteinExistence type="predicted"/>
<dbReference type="GO" id="GO:0045454">
    <property type="term" value="P:cell redox homeostasis"/>
    <property type="evidence" value="ECO:0007669"/>
    <property type="project" value="TreeGrafter"/>
</dbReference>
<feature type="active site" description="Cysteine sulfenic acid (-SOH) intermediate" evidence="5">
    <location>
        <position position="54"/>
    </location>
</feature>
<evidence type="ECO:0000256" key="5">
    <source>
        <dbReference type="PIRSR" id="PIRSR637944-1"/>
    </source>
</evidence>
<keyword evidence="8" id="KW-1185">Reference proteome</keyword>
<dbReference type="Gene3D" id="3.40.30.10">
    <property type="entry name" value="Glutaredoxin"/>
    <property type="match status" value="2"/>
</dbReference>
<dbReference type="PANTHER" id="PTHR10430">
    <property type="entry name" value="PEROXIREDOXIN"/>
    <property type="match status" value="1"/>
</dbReference>
<dbReference type="CDD" id="cd03013">
    <property type="entry name" value="PRX5_like"/>
    <property type="match status" value="1"/>
</dbReference>